<evidence type="ECO:0000259" key="2">
    <source>
        <dbReference type="SMART" id="SM00829"/>
    </source>
</evidence>
<dbReference type="SMART" id="SM00829">
    <property type="entry name" value="PKS_ER"/>
    <property type="match status" value="1"/>
</dbReference>
<organism evidence="3 4">
    <name type="scientific">Streptosporangium minutum</name>
    <dbReference type="NCBI Taxonomy" id="569862"/>
    <lineage>
        <taxon>Bacteria</taxon>
        <taxon>Bacillati</taxon>
        <taxon>Actinomycetota</taxon>
        <taxon>Actinomycetes</taxon>
        <taxon>Streptosporangiales</taxon>
        <taxon>Streptosporangiaceae</taxon>
        <taxon>Streptosporangium</taxon>
    </lineage>
</organism>
<evidence type="ECO:0000313" key="3">
    <source>
        <dbReference type="EMBL" id="OUC95483.1"/>
    </source>
</evidence>
<dbReference type="GO" id="GO:0008270">
    <property type="term" value="F:zinc ion binding"/>
    <property type="evidence" value="ECO:0007669"/>
    <property type="project" value="InterPro"/>
</dbReference>
<keyword evidence="4" id="KW-1185">Reference proteome</keyword>
<dbReference type="Gene3D" id="3.40.50.720">
    <property type="entry name" value="NAD(P)-binding Rossmann-like Domain"/>
    <property type="match status" value="1"/>
</dbReference>
<dbReference type="SUPFAM" id="SSF51735">
    <property type="entry name" value="NAD(P)-binding Rossmann-fold domains"/>
    <property type="match status" value="1"/>
</dbReference>
<dbReference type="InterPro" id="IPR050700">
    <property type="entry name" value="YIM1/Zinc_Alcohol_DH_Fams"/>
</dbReference>
<dbReference type="SUPFAM" id="SSF50129">
    <property type="entry name" value="GroES-like"/>
    <property type="match status" value="1"/>
</dbReference>
<dbReference type="GO" id="GO:0016491">
    <property type="term" value="F:oxidoreductase activity"/>
    <property type="evidence" value="ECO:0007669"/>
    <property type="project" value="UniProtKB-KW"/>
</dbReference>
<protein>
    <submittedName>
        <fullName evidence="3">NAD(P)-dependent alcohol dehydrogenase</fullName>
    </submittedName>
</protein>
<dbReference type="Proteomes" id="UP000194761">
    <property type="component" value="Unassembled WGS sequence"/>
</dbReference>
<dbReference type="Gene3D" id="3.90.180.10">
    <property type="entry name" value="Medium-chain alcohol dehydrogenases, catalytic domain"/>
    <property type="match status" value="1"/>
</dbReference>
<reference evidence="3 4" key="1">
    <citation type="submission" date="2017-05" db="EMBL/GenBank/DDBJ databases">
        <title>Biotechnological potential of actinobacteria isolated from South African environments.</title>
        <authorList>
            <person name="Le Roes-Hill M."/>
            <person name="Prins A."/>
            <person name="Durrell K.A."/>
        </authorList>
    </citation>
    <scope>NUCLEOTIDE SEQUENCE [LARGE SCALE GENOMIC DNA]</scope>
    <source>
        <strain evidence="3">M26</strain>
    </source>
</reference>
<comment type="caution">
    <text evidence="3">The sequence shown here is derived from an EMBL/GenBank/DDBJ whole genome shotgun (WGS) entry which is preliminary data.</text>
</comment>
<keyword evidence="1" id="KW-0560">Oxidoreductase</keyword>
<accession>A0A243RKR9</accession>
<dbReference type="PANTHER" id="PTHR11695">
    <property type="entry name" value="ALCOHOL DEHYDROGENASE RELATED"/>
    <property type="match status" value="1"/>
</dbReference>
<dbReference type="InterPro" id="IPR036291">
    <property type="entry name" value="NAD(P)-bd_dom_sf"/>
</dbReference>
<dbReference type="Pfam" id="PF08240">
    <property type="entry name" value="ADH_N"/>
    <property type="match status" value="1"/>
</dbReference>
<dbReference type="EMBL" id="NGFP01000080">
    <property type="protein sequence ID" value="OUC95483.1"/>
    <property type="molecule type" value="Genomic_DNA"/>
</dbReference>
<evidence type="ECO:0000313" key="4">
    <source>
        <dbReference type="Proteomes" id="UP000194761"/>
    </source>
</evidence>
<name>A0A243RKR9_9ACTN</name>
<dbReference type="RefSeq" id="WP_086574087.1">
    <property type="nucleotide sequence ID" value="NZ_NGFP01000080.1"/>
</dbReference>
<dbReference type="PROSITE" id="PS01162">
    <property type="entry name" value="QOR_ZETA_CRYSTAL"/>
    <property type="match status" value="1"/>
</dbReference>
<dbReference type="CDD" id="cd08267">
    <property type="entry name" value="MDR1"/>
    <property type="match status" value="1"/>
</dbReference>
<feature type="domain" description="Enoyl reductase (ER)" evidence="2">
    <location>
        <begin position="21"/>
        <end position="332"/>
    </location>
</feature>
<gene>
    <name evidence="3" type="ORF">CA984_18600</name>
</gene>
<dbReference type="InterPro" id="IPR020843">
    <property type="entry name" value="ER"/>
</dbReference>
<evidence type="ECO:0000256" key="1">
    <source>
        <dbReference type="ARBA" id="ARBA00023002"/>
    </source>
</evidence>
<dbReference type="Pfam" id="PF13602">
    <property type="entry name" value="ADH_zinc_N_2"/>
    <property type="match status" value="1"/>
</dbReference>
<dbReference type="PANTHER" id="PTHR11695:SF294">
    <property type="entry name" value="RETICULON-4-INTERACTING PROTEIN 1, MITOCHONDRIAL"/>
    <property type="match status" value="1"/>
</dbReference>
<dbReference type="InterPro" id="IPR013154">
    <property type="entry name" value="ADH-like_N"/>
</dbReference>
<sequence length="334" mass="35640">MPTDTGGDVTTMKAMVRDAYCSPDALRLGDIDKPVAGDDDVLVRVHAAGVDQGVWHLVTGLPYVVRIGGFGLLRPGSRVPGLDVAGRVEAVGRNVTRFRPGDEVFGTCGGSFAEYACAREDRLARKPANVTFEQAAAVPASAVAALQGLRDRGQVRAGQRVLVIGAGGGVGTFAVQLAKAFGADVTGVCGTTKTDLVRSIGADDVIDYTREDFADGARRYDLILDTAGRRSLSRLRRALTPRGTLVIVGGEGGGRWLQGTDRQLRALLLAPFVRQRLRALMSAEREEDLRYCGELIEAGKVTPIVDRTYPLSEVPEAIRYLRGGHARGKVVITV</sequence>
<proteinExistence type="predicted"/>
<dbReference type="AlphaFoldDB" id="A0A243RKR9"/>
<dbReference type="InterPro" id="IPR011032">
    <property type="entry name" value="GroES-like_sf"/>
</dbReference>
<dbReference type="InterPro" id="IPR002364">
    <property type="entry name" value="Quin_OxRdtase/zeta-crystal_CS"/>
</dbReference>